<dbReference type="RefSeq" id="WP_313321843.1">
    <property type="nucleotide sequence ID" value="NZ_CP134878.1"/>
</dbReference>
<reference evidence="2 3" key="1">
    <citation type="submission" date="2023-09" db="EMBL/GenBank/DDBJ databases">
        <title>Flavobacterium sp. a novel bacteria isolate from Pepper rhizosphere.</title>
        <authorList>
            <person name="Peng Y."/>
            <person name="Lee J."/>
        </authorList>
    </citation>
    <scope>NUCLEOTIDE SEQUENCE [LARGE SCALE GENOMIC DNA]</scope>
    <source>
        <strain evidence="1">PMR2A8</strain>
        <strain evidence="2 3">PMTSA4</strain>
    </source>
</reference>
<organism evidence="2 3">
    <name type="scientific">Flavobacterium capsici</name>
    <dbReference type="NCBI Taxonomy" id="3075618"/>
    <lineage>
        <taxon>Bacteria</taxon>
        <taxon>Pseudomonadati</taxon>
        <taxon>Bacteroidota</taxon>
        <taxon>Flavobacteriia</taxon>
        <taxon>Flavobacteriales</taxon>
        <taxon>Flavobacteriaceae</taxon>
        <taxon>Flavobacterium</taxon>
    </lineage>
</organism>
<evidence type="ECO:0000313" key="1">
    <source>
        <dbReference type="EMBL" id="WNM18152.1"/>
    </source>
</evidence>
<name>A0AA96F221_9FLAO</name>
<keyword evidence="3" id="KW-1185">Reference proteome</keyword>
<dbReference type="EMBL" id="CP134890">
    <property type="protein sequence ID" value="WNM22204.1"/>
    <property type="molecule type" value="Genomic_DNA"/>
</dbReference>
<dbReference type="Pfam" id="PF19652">
    <property type="entry name" value="DUF6155"/>
    <property type="match status" value="1"/>
</dbReference>
<dbReference type="EMBL" id="CP134878">
    <property type="protein sequence ID" value="WNM18152.1"/>
    <property type="molecule type" value="Genomic_DNA"/>
</dbReference>
<evidence type="ECO:0000313" key="2">
    <source>
        <dbReference type="EMBL" id="WNM22204.1"/>
    </source>
</evidence>
<evidence type="ECO:0000313" key="3">
    <source>
        <dbReference type="Proteomes" id="UP001304515"/>
    </source>
</evidence>
<gene>
    <name evidence="2" type="ORF">RN605_02310</name>
    <name evidence="1" type="ORF">RN608_09010</name>
</gene>
<dbReference type="Proteomes" id="UP001304515">
    <property type="component" value="Chromosome"/>
</dbReference>
<accession>A0AA96F221</accession>
<accession>A0AA96EWF7</accession>
<protein>
    <submittedName>
        <fullName evidence="2">DUF6155 family protein</fullName>
    </submittedName>
</protein>
<dbReference type="KEGG" id="fcj:RN605_02310"/>
<proteinExistence type="predicted"/>
<dbReference type="AlphaFoldDB" id="A0AA96F221"/>
<sequence>MSKRNLKNYLSELTKKQLQEQIMELYEKFGNVKIYYDFAFNPNEDKLSKEARVKISNEFFPVTRRKPKMRRSVAQKIIKHFIELGVDSFVIADIMLFSIEIAQSFTAEKPIKQEAFYKSMFNTFKQAIEFVVEKGIYYDFKERIKAIEIEVSEQNWMNEFEFKALLEKL</sequence>
<dbReference type="InterPro" id="IPR046153">
    <property type="entry name" value="DUF6155"/>
</dbReference>